<proteinExistence type="predicted"/>
<feature type="transmembrane region" description="Helical" evidence="2">
    <location>
        <begin position="221"/>
        <end position="241"/>
    </location>
</feature>
<evidence type="ECO:0000313" key="3">
    <source>
        <dbReference type="EMBL" id="WGD40915.1"/>
    </source>
</evidence>
<feature type="region of interest" description="Disordered" evidence="1">
    <location>
        <begin position="1"/>
        <end position="20"/>
    </location>
</feature>
<reference evidence="3 4" key="1">
    <citation type="submission" date="2023-03" db="EMBL/GenBank/DDBJ databases">
        <authorList>
            <person name="Mo P."/>
        </authorList>
    </citation>
    <scope>NUCLEOTIDE SEQUENCE [LARGE SCALE GENOMIC DNA]</scope>
    <source>
        <strain evidence="3 4">HUAS 5</strain>
    </source>
</reference>
<accession>A0ABY8K2B0</accession>
<keyword evidence="4" id="KW-1185">Reference proteome</keyword>
<feature type="transmembrane region" description="Helical" evidence="2">
    <location>
        <begin position="157"/>
        <end position="178"/>
    </location>
</feature>
<feature type="transmembrane region" description="Helical" evidence="2">
    <location>
        <begin position="190"/>
        <end position="209"/>
    </location>
</feature>
<feature type="transmembrane region" description="Helical" evidence="2">
    <location>
        <begin position="305"/>
        <end position="326"/>
    </location>
</feature>
<gene>
    <name evidence="3" type="ORF">PYS65_12550</name>
</gene>
<evidence type="ECO:0000313" key="4">
    <source>
        <dbReference type="Proteomes" id="UP001216440"/>
    </source>
</evidence>
<dbReference type="EMBL" id="CP121682">
    <property type="protein sequence ID" value="WGD40915.1"/>
    <property type="molecule type" value="Genomic_DNA"/>
</dbReference>
<dbReference type="RefSeq" id="WP_279334036.1">
    <property type="nucleotide sequence ID" value="NZ_CP121682.1"/>
</dbReference>
<feature type="compositionally biased region" description="Pro residues" evidence="1">
    <location>
        <begin position="1"/>
        <end position="12"/>
    </location>
</feature>
<evidence type="ECO:0000256" key="1">
    <source>
        <dbReference type="SAM" id="MobiDB-lite"/>
    </source>
</evidence>
<name>A0ABY8K2B0_9ACTN</name>
<keyword evidence="2" id="KW-1133">Transmembrane helix</keyword>
<evidence type="ECO:0000256" key="2">
    <source>
        <dbReference type="SAM" id="Phobius"/>
    </source>
</evidence>
<dbReference type="Proteomes" id="UP001216440">
    <property type="component" value="Chromosome"/>
</dbReference>
<protein>
    <recommendedName>
        <fullName evidence="5">ABC transporter permease</fullName>
    </recommendedName>
</protein>
<sequence length="348" mass="34737">MSDHPTPPPAPPTGTEAPQPGAARKLVAALLGLTAVVTLMLCAFALPSVNGGPHKAPIGVSGPQAAARSLEKTLDGDEWDVTVYDSAEALTSAVKDREIIGGLVLAPEGIDVYTATAGAPLAGGALTAMAHSVAAEQQTKPTVHELAPFPEDDPRGAGFSAAALPLVFGGMIPAVLLARLFPGRTGLRTRLAGAVLFSLFAGTAVTAFLQWGTGSLAGDYWITALGLSLGLAALSMTFVGLEALTGMAGFGVGAAVMMLLGNPLSGLGTGPYWLPGGWAALGQLLPPGASGSLLRANAFFDGTGAGAPALVLTAWVVLGLVLILIADRRGARTVRTGAASAEPAPAAA</sequence>
<keyword evidence="2" id="KW-0812">Transmembrane</keyword>
<feature type="transmembrane region" description="Helical" evidence="2">
    <location>
        <begin position="26"/>
        <end position="46"/>
    </location>
</feature>
<organism evidence="3 4">
    <name type="scientific">Streptomyces cathayae</name>
    <dbReference type="NCBI Taxonomy" id="3031124"/>
    <lineage>
        <taxon>Bacteria</taxon>
        <taxon>Bacillati</taxon>
        <taxon>Actinomycetota</taxon>
        <taxon>Actinomycetes</taxon>
        <taxon>Kitasatosporales</taxon>
        <taxon>Streptomycetaceae</taxon>
        <taxon>Streptomyces</taxon>
    </lineage>
</organism>
<evidence type="ECO:0008006" key="5">
    <source>
        <dbReference type="Google" id="ProtNLM"/>
    </source>
</evidence>
<feature type="transmembrane region" description="Helical" evidence="2">
    <location>
        <begin position="248"/>
        <end position="274"/>
    </location>
</feature>
<keyword evidence="2" id="KW-0472">Membrane</keyword>